<protein>
    <submittedName>
        <fullName evidence="1">Uncharacterized protein</fullName>
    </submittedName>
</protein>
<dbReference type="OrthoDB" id="9989690at2759"/>
<organism evidence="1 2">
    <name type="scientific">Adineta ricciae</name>
    <name type="common">Rotifer</name>
    <dbReference type="NCBI Taxonomy" id="249248"/>
    <lineage>
        <taxon>Eukaryota</taxon>
        <taxon>Metazoa</taxon>
        <taxon>Spiralia</taxon>
        <taxon>Gnathifera</taxon>
        <taxon>Rotifera</taxon>
        <taxon>Eurotatoria</taxon>
        <taxon>Bdelloidea</taxon>
        <taxon>Adinetida</taxon>
        <taxon>Adinetidae</taxon>
        <taxon>Adineta</taxon>
    </lineage>
</organism>
<dbReference type="EMBL" id="CAJNOJ010000001">
    <property type="protein sequence ID" value="CAF0719620.1"/>
    <property type="molecule type" value="Genomic_DNA"/>
</dbReference>
<accession>A0A813M9P9</accession>
<sequence>MRLTYMSPIENRNGQFTNMRMHLKPKIPIPVNYATAAIPTYAPFGTEYTPEQTIKIVAGRCVVLPRSMANVPKFSYETLLNPP</sequence>
<name>A0A813M9P9_ADIRI</name>
<proteinExistence type="predicted"/>
<gene>
    <name evidence="1" type="ORF">EDS130_LOCUS104</name>
</gene>
<dbReference type="AlphaFoldDB" id="A0A813M9P9"/>
<reference evidence="1" key="1">
    <citation type="submission" date="2021-02" db="EMBL/GenBank/DDBJ databases">
        <authorList>
            <person name="Nowell W R."/>
        </authorList>
    </citation>
    <scope>NUCLEOTIDE SEQUENCE</scope>
</reference>
<dbReference type="Proteomes" id="UP000663852">
    <property type="component" value="Unassembled WGS sequence"/>
</dbReference>
<evidence type="ECO:0000313" key="1">
    <source>
        <dbReference type="EMBL" id="CAF0719620.1"/>
    </source>
</evidence>
<evidence type="ECO:0000313" key="2">
    <source>
        <dbReference type="Proteomes" id="UP000663852"/>
    </source>
</evidence>
<comment type="caution">
    <text evidence="1">The sequence shown here is derived from an EMBL/GenBank/DDBJ whole genome shotgun (WGS) entry which is preliminary data.</text>
</comment>